<gene>
    <name evidence="3" type="ORF">DFP72DRAFT_871494</name>
</gene>
<evidence type="ECO:0000313" key="4">
    <source>
        <dbReference type="Proteomes" id="UP000521943"/>
    </source>
</evidence>
<dbReference type="EMBL" id="JACGCI010000004">
    <property type="protein sequence ID" value="KAF6764308.1"/>
    <property type="molecule type" value="Genomic_DNA"/>
</dbReference>
<feature type="region of interest" description="Disordered" evidence="1">
    <location>
        <begin position="61"/>
        <end position="81"/>
    </location>
</feature>
<protein>
    <submittedName>
        <fullName evidence="3">Uncharacterized protein</fullName>
    </submittedName>
</protein>
<feature type="non-terminal residue" evidence="3">
    <location>
        <position position="81"/>
    </location>
</feature>
<dbReference type="PROSITE" id="PS51257">
    <property type="entry name" value="PROKAR_LIPOPROTEIN"/>
    <property type="match status" value="1"/>
</dbReference>
<sequence>MKLSQVFTSIAATVVLALSATACTPAPCPSGSYLSIIPYPTPPSTYICPGIFTCLPYPTSTSTTTTSTGSAGPALTQAPSV</sequence>
<evidence type="ECO:0000256" key="2">
    <source>
        <dbReference type="SAM" id="SignalP"/>
    </source>
</evidence>
<dbReference type="Proteomes" id="UP000521943">
    <property type="component" value="Unassembled WGS sequence"/>
</dbReference>
<evidence type="ECO:0000256" key="1">
    <source>
        <dbReference type="SAM" id="MobiDB-lite"/>
    </source>
</evidence>
<accession>A0A8H6IF51</accession>
<keyword evidence="4" id="KW-1185">Reference proteome</keyword>
<reference evidence="3 4" key="1">
    <citation type="submission" date="2020-07" db="EMBL/GenBank/DDBJ databases">
        <title>Comparative genomics of pyrophilous fungi reveals a link between fire events and developmental genes.</title>
        <authorList>
            <consortium name="DOE Joint Genome Institute"/>
            <person name="Steindorff A.S."/>
            <person name="Carver A."/>
            <person name="Calhoun S."/>
            <person name="Stillman K."/>
            <person name="Liu H."/>
            <person name="Lipzen A."/>
            <person name="Pangilinan J."/>
            <person name="Labutti K."/>
            <person name="Bruns T.D."/>
            <person name="Grigoriev I.V."/>
        </authorList>
    </citation>
    <scope>NUCLEOTIDE SEQUENCE [LARGE SCALE GENOMIC DNA]</scope>
    <source>
        <strain evidence="3 4">CBS 144469</strain>
    </source>
</reference>
<evidence type="ECO:0000313" key="3">
    <source>
        <dbReference type="EMBL" id="KAF6764308.1"/>
    </source>
</evidence>
<organism evidence="3 4">
    <name type="scientific">Ephemerocybe angulata</name>
    <dbReference type="NCBI Taxonomy" id="980116"/>
    <lineage>
        <taxon>Eukaryota</taxon>
        <taxon>Fungi</taxon>
        <taxon>Dikarya</taxon>
        <taxon>Basidiomycota</taxon>
        <taxon>Agaricomycotina</taxon>
        <taxon>Agaricomycetes</taxon>
        <taxon>Agaricomycetidae</taxon>
        <taxon>Agaricales</taxon>
        <taxon>Agaricineae</taxon>
        <taxon>Psathyrellaceae</taxon>
        <taxon>Ephemerocybe</taxon>
    </lineage>
</organism>
<keyword evidence="2" id="KW-0732">Signal</keyword>
<feature type="signal peptide" evidence="2">
    <location>
        <begin position="1"/>
        <end position="22"/>
    </location>
</feature>
<name>A0A8H6IF51_9AGAR</name>
<proteinExistence type="predicted"/>
<feature type="chain" id="PRO_5034225976" evidence="2">
    <location>
        <begin position="23"/>
        <end position="81"/>
    </location>
</feature>
<dbReference type="AlphaFoldDB" id="A0A8H6IF51"/>
<comment type="caution">
    <text evidence="3">The sequence shown here is derived from an EMBL/GenBank/DDBJ whole genome shotgun (WGS) entry which is preliminary data.</text>
</comment>